<sequence length="469" mass="55739">MRRLSTRQLSRFGDFLASPYFNKQSNNIAFFDWLRKYAPAFSHRYLEMDHLLEHWPLASGITRKKLHYLVGELNGLLEQFLVVEQLNGDSSGIEFYRLLQQAVVELDIDHLQQKADQKIKQLIDTLIYRDSHYLQRLYQYHLDQYLATDPYQRSFNPRLQTVTDTLDTYYLLSRLRFAWQMHHLEAVASEPYNHRFESELLGWAAAHPAMRVPAVKVYYLGLLLLTEPEKVEHYDAFKTELLEHRDQFPPPERKSLYTGLLNYCIRRGNQFGETKFLREYLKINELLLADGLLLENGTISPWRFVNLKMAALRVDEIDWAWKFIHDYRQYLPEAYRENVFRYALAYLHFYRREYAEAQRLLAQVQFEDLLFNTALRTLLVRVYYEAGEIESLLIPQLEANRLFLLRHKGEFTPTLYGQWKNFNKICSVLAKSDPAAAEDQQKLRELLATDEPILHQEWLEGIIVLKKNE</sequence>
<evidence type="ECO:0000313" key="1">
    <source>
        <dbReference type="EMBL" id="PHN04160.1"/>
    </source>
</evidence>
<comment type="caution">
    <text evidence="1">The sequence shown here is derived from an EMBL/GenBank/DDBJ whole genome shotgun (WGS) entry which is preliminary data.</text>
</comment>
<name>A0A2D0N6Z7_FLAN2</name>
<protein>
    <submittedName>
        <fullName evidence="1">Uncharacterized protein</fullName>
    </submittedName>
</protein>
<dbReference type="Proteomes" id="UP000223913">
    <property type="component" value="Unassembled WGS sequence"/>
</dbReference>
<reference evidence="1 2" key="1">
    <citation type="submission" date="2017-10" db="EMBL/GenBank/DDBJ databases">
        <title>The draft genome sequence of Lewinella nigricans NBRC 102662.</title>
        <authorList>
            <person name="Wang K."/>
        </authorList>
    </citation>
    <scope>NUCLEOTIDE SEQUENCE [LARGE SCALE GENOMIC DNA]</scope>
    <source>
        <strain evidence="1 2">NBRC 102662</strain>
    </source>
</reference>
<accession>A0A2D0N6Z7</accession>
<dbReference type="EMBL" id="PDUD01000027">
    <property type="protein sequence ID" value="PHN04160.1"/>
    <property type="molecule type" value="Genomic_DNA"/>
</dbReference>
<proteinExistence type="predicted"/>
<dbReference type="AlphaFoldDB" id="A0A2D0N6Z7"/>
<organism evidence="1 2">
    <name type="scientific">Flavilitoribacter nigricans (strain ATCC 23147 / DSM 23189 / NBRC 102662 / NCIMB 1420 / SS-2)</name>
    <name type="common">Lewinella nigricans</name>
    <dbReference type="NCBI Taxonomy" id="1122177"/>
    <lineage>
        <taxon>Bacteria</taxon>
        <taxon>Pseudomonadati</taxon>
        <taxon>Bacteroidota</taxon>
        <taxon>Saprospiria</taxon>
        <taxon>Saprospirales</taxon>
        <taxon>Lewinellaceae</taxon>
        <taxon>Flavilitoribacter</taxon>
    </lineage>
</organism>
<keyword evidence="2" id="KW-1185">Reference proteome</keyword>
<gene>
    <name evidence="1" type="ORF">CRP01_23480</name>
</gene>
<evidence type="ECO:0000313" key="2">
    <source>
        <dbReference type="Proteomes" id="UP000223913"/>
    </source>
</evidence>